<comment type="caution">
    <text evidence="2">The sequence shown here is derived from an EMBL/GenBank/DDBJ whole genome shotgun (WGS) entry which is preliminary data.</text>
</comment>
<reference evidence="2" key="1">
    <citation type="submission" date="2022-02" db="EMBL/GenBank/DDBJ databases">
        <authorList>
            <person name="Henning P.M."/>
            <person name="McCubbin A.G."/>
            <person name="Shore J.S."/>
        </authorList>
    </citation>
    <scope>NUCLEOTIDE SEQUENCE</scope>
    <source>
        <strain evidence="2">F60SS</strain>
        <tissue evidence="2">Leaves</tissue>
    </source>
</reference>
<feature type="region of interest" description="Disordered" evidence="1">
    <location>
        <begin position="85"/>
        <end position="113"/>
    </location>
</feature>
<accession>A0A9Q0G8Z7</accession>
<evidence type="ECO:0000313" key="2">
    <source>
        <dbReference type="EMBL" id="KAJ4844056.1"/>
    </source>
</evidence>
<reference evidence="2" key="2">
    <citation type="journal article" date="2023" name="Plants (Basel)">
        <title>Annotation of the Turnera subulata (Passifloraceae) Draft Genome Reveals the S-Locus Evolved after the Divergence of Turneroideae from Passifloroideae in a Stepwise Manner.</title>
        <authorList>
            <person name="Henning P.M."/>
            <person name="Roalson E.H."/>
            <person name="Mir W."/>
            <person name="McCubbin A.G."/>
            <person name="Shore J.S."/>
        </authorList>
    </citation>
    <scope>NUCLEOTIDE SEQUENCE</scope>
    <source>
        <strain evidence="2">F60SS</strain>
    </source>
</reference>
<keyword evidence="3" id="KW-1185">Reference proteome</keyword>
<name>A0A9Q0G8Z7_9ROSI</name>
<sequence length="146" mass="15728">MMRLPPRRVSTPNNNNKRKEREGADTLKPLSPAKLAKPAAPPPPPLLQAGPTEKKQPAPAPSPLPSNQLLAGYLAHEYLTKGTLFGQPWGDAAEGSATKTAEPSQEAEPGKDGYRRYLEVSSLLNTDGAHLPDVINPTQLARLLHM</sequence>
<feature type="region of interest" description="Disordered" evidence="1">
    <location>
        <begin position="1"/>
        <end position="67"/>
    </location>
</feature>
<evidence type="ECO:0000313" key="3">
    <source>
        <dbReference type="Proteomes" id="UP001141552"/>
    </source>
</evidence>
<organism evidence="2 3">
    <name type="scientific">Turnera subulata</name>
    <dbReference type="NCBI Taxonomy" id="218843"/>
    <lineage>
        <taxon>Eukaryota</taxon>
        <taxon>Viridiplantae</taxon>
        <taxon>Streptophyta</taxon>
        <taxon>Embryophyta</taxon>
        <taxon>Tracheophyta</taxon>
        <taxon>Spermatophyta</taxon>
        <taxon>Magnoliopsida</taxon>
        <taxon>eudicotyledons</taxon>
        <taxon>Gunneridae</taxon>
        <taxon>Pentapetalae</taxon>
        <taxon>rosids</taxon>
        <taxon>fabids</taxon>
        <taxon>Malpighiales</taxon>
        <taxon>Passifloraceae</taxon>
        <taxon>Turnera</taxon>
    </lineage>
</organism>
<proteinExistence type="predicted"/>
<dbReference type="PANTHER" id="PTHR34657">
    <property type="entry name" value="EMBRYO SAC DEVELOPMENT ARREST 6"/>
    <property type="match status" value="1"/>
</dbReference>
<dbReference type="EMBL" id="JAKUCV010002062">
    <property type="protein sequence ID" value="KAJ4844056.1"/>
    <property type="molecule type" value="Genomic_DNA"/>
</dbReference>
<protein>
    <submittedName>
        <fullName evidence="2">Uncharacterized protein</fullName>
    </submittedName>
</protein>
<dbReference type="Proteomes" id="UP001141552">
    <property type="component" value="Unassembled WGS sequence"/>
</dbReference>
<dbReference type="OrthoDB" id="687843at2759"/>
<feature type="compositionally biased region" description="Low complexity" evidence="1">
    <location>
        <begin position="27"/>
        <end position="38"/>
    </location>
</feature>
<gene>
    <name evidence="2" type="ORF">Tsubulata_013464</name>
</gene>
<evidence type="ECO:0000256" key="1">
    <source>
        <dbReference type="SAM" id="MobiDB-lite"/>
    </source>
</evidence>
<dbReference type="AlphaFoldDB" id="A0A9Q0G8Z7"/>
<dbReference type="PANTHER" id="PTHR34657:SF10">
    <property type="entry name" value="F21M11.6 PROTEIN"/>
    <property type="match status" value="1"/>
</dbReference>